<evidence type="ECO:0000313" key="2">
    <source>
        <dbReference type="Proteomes" id="UP000314294"/>
    </source>
</evidence>
<dbReference type="Proteomes" id="UP000314294">
    <property type="component" value="Unassembled WGS sequence"/>
</dbReference>
<organism evidence="1 2">
    <name type="scientific">Liparis tanakae</name>
    <name type="common">Tanaka's snailfish</name>
    <dbReference type="NCBI Taxonomy" id="230148"/>
    <lineage>
        <taxon>Eukaryota</taxon>
        <taxon>Metazoa</taxon>
        <taxon>Chordata</taxon>
        <taxon>Craniata</taxon>
        <taxon>Vertebrata</taxon>
        <taxon>Euteleostomi</taxon>
        <taxon>Actinopterygii</taxon>
        <taxon>Neopterygii</taxon>
        <taxon>Teleostei</taxon>
        <taxon>Neoteleostei</taxon>
        <taxon>Acanthomorphata</taxon>
        <taxon>Eupercaria</taxon>
        <taxon>Perciformes</taxon>
        <taxon>Cottioidei</taxon>
        <taxon>Cottales</taxon>
        <taxon>Liparidae</taxon>
        <taxon>Liparis</taxon>
    </lineage>
</organism>
<reference evidence="1 2" key="1">
    <citation type="submission" date="2019-03" db="EMBL/GenBank/DDBJ databases">
        <title>First draft genome of Liparis tanakae, snailfish: a comprehensive survey of snailfish specific genes.</title>
        <authorList>
            <person name="Kim W."/>
            <person name="Song I."/>
            <person name="Jeong J.-H."/>
            <person name="Kim D."/>
            <person name="Kim S."/>
            <person name="Ryu S."/>
            <person name="Song J.Y."/>
            <person name="Lee S.K."/>
        </authorList>
    </citation>
    <scope>NUCLEOTIDE SEQUENCE [LARGE SCALE GENOMIC DNA]</scope>
    <source>
        <tissue evidence="1">Muscle</tissue>
    </source>
</reference>
<keyword evidence="2" id="KW-1185">Reference proteome</keyword>
<dbReference type="EMBL" id="SRLO01001200">
    <property type="protein sequence ID" value="TNN40323.1"/>
    <property type="molecule type" value="Genomic_DNA"/>
</dbReference>
<evidence type="ECO:0000313" key="1">
    <source>
        <dbReference type="EMBL" id="TNN40323.1"/>
    </source>
</evidence>
<dbReference type="AlphaFoldDB" id="A0A4Z2FHU3"/>
<comment type="caution">
    <text evidence="1">The sequence shown here is derived from an EMBL/GenBank/DDBJ whole genome shotgun (WGS) entry which is preliminary data.</text>
</comment>
<name>A0A4Z2FHU3_9TELE</name>
<proteinExistence type="predicted"/>
<accession>A0A4Z2FHU3</accession>
<protein>
    <submittedName>
        <fullName evidence="1">Uncharacterized protein</fullName>
    </submittedName>
</protein>
<gene>
    <name evidence="1" type="ORF">EYF80_049519</name>
</gene>
<sequence>MKAIREHGGDTHASLKAVGRVPDLGTQPLPLRKHWYSETELPLLSKANASGLKGADLLHAGHTFHFLFYMAPSWGCGGNAAPGVQGGYASAPPPRSEELIFTSLAPRYLLNLQPLLTLNTDQEDHLVAQTSPTPPPTPSTQFT</sequence>